<dbReference type="PANTHER" id="PTHR36064">
    <property type="entry name" value="EMBRYO DEFECTIVE 2735"/>
    <property type="match status" value="1"/>
</dbReference>
<evidence type="ECO:0000256" key="1">
    <source>
        <dbReference type="ARBA" id="ARBA00006540"/>
    </source>
</evidence>
<dbReference type="InterPro" id="IPR009000">
    <property type="entry name" value="Transl_B-barrel_sf"/>
</dbReference>
<evidence type="ECO:0000256" key="2">
    <source>
        <dbReference type="ARBA" id="ARBA00022980"/>
    </source>
</evidence>
<comment type="similarity">
    <text evidence="1">Belongs to the universal ribosomal protein uL3 family.</text>
</comment>
<name>A0A2P5X4M3_GOSBA</name>
<dbReference type="GO" id="GO:0003735">
    <property type="term" value="F:structural constituent of ribosome"/>
    <property type="evidence" value="ECO:0007669"/>
    <property type="project" value="InterPro"/>
</dbReference>
<dbReference type="Gene3D" id="2.40.30.10">
    <property type="entry name" value="Translation factors"/>
    <property type="match status" value="1"/>
</dbReference>
<evidence type="ECO:0000256" key="4">
    <source>
        <dbReference type="SAM" id="MobiDB-lite"/>
    </source>
</evidence>
<dbReference type="Pfam" id="PF00297">
    <property type="entry name" value="Ribosomal_L3"/>
    <property type="match status" value="1"/>
</dbReference>
<dbReference type="Gene3D" id="4.10.960.10">
    <property type="entry name" value="Ribosomal protein L3, domain 3"/>
    <property type="match status" value="1"/>
</dbReference>
<dbReference type="AlphaFoldDB" id="A0A2P5X4M3"/>
<dbReference type="OrthoDB" id="1611972at2759"/>
<dbReference type="InterPro" id="IPR044892">
    <property type="entry name" value="Ribosomal_L3_dom_3_arc_sf"/>
</dbReference>
<feature type="compositionally biased region" description="Basic and acidic residues" evidence="4">
    <location>
        <begin position="18"/>
        <end position="33"/>
    </location>
</feature>
<dbReference type="SUPFAM" id="SSF50447">
    <property type="entry name" value="Translation proteins"/>
    <property type="match status" value="1"/>
</dbReference>
<dbReference type="Proteomes" id="UP000239757">
    <property type="component" value="Unassembled WGS sequence"/>
</dbReference>
<accession>A0A2P5X4M3</accession>
<keyword evidence="3" id="KW-0687">Ribonucleoprotein</keyword>
<dbReference type="GO" id="GO:1990904">
    <property type="term" value="C:ribonucleoprotein complex"/>
    <property type="evidence" value="ECO:0007669"/>
    <property type="project" value="UniProtKB-KW"/>
</dbReference>
<reference evidence="5 6" key="1">
    <citation type="submission" date="2015-01" db="EMBL/GenBank/DDBJ databases">
        <title>Genome of allotetraploid Gossypium barbadense reveals genomic plasticity and fiber elongation in cotton evolution.</title>
        <authorList>
            <person name="Chen X."/>
            <person name="Liu X."/>
            <person name="Zhao B."/>
            <person name="Zheng H."/>
            <person name="Hu Y."/>
            <person name="Lu G."/>
            <person name="Yang C."/>
            <person name="Chen J."/>
            <person name="Shan C."/>
            <person name="Zhang L."/>
            <person name="Zhou Y."/>
            <person name="Wang L."/>
            <person name="Guo W."/>
            <person name="Bai Y."/>
            <person name="Ruan J."/>
            <person name="Shangguan X."/>
            <person name="Mao Y."/>
            <person name="Jiang J."/>
            <person name="Zhu Y."/>
            <person name="Lei J."/>
            <person name="Kang H."/>
            <person name="Chen S."/>
            <person name="He X."/>
            <person name="Wang R."/>
            <person name="Wang Y."/>
            <person name="Chen J."/>
            <person name="Wang L."/>
            <person name="Yu S."/>
            <person name="Wang B."/>
            <person name="Wei J."/>
            <person name="Song S."/>
            <person name="Lu X."/>
            <person name="Gao Z."/>
            <person name="Gu W."/>
            <person name="Deng X."/>
            <person name="Ma D."/>
            <person name="Wang S."/>
            <person name="Liang W."/>
            <person name="Fang L."/>
            <person name="Cai C."/>
            <person name="Zhu X."/>
            <person name="Zhou B."/>
            <person name="Zhang Y."/>
            <person name="Chen Z."/>
            <person name="Xu S."/>
            <person name="Zhu R."/>
            <person name="Wang S."/>
            <person name="Zhang T."/>
            <person name="Zhao G."/>
        </authorList>
    </citation>
    <scope>NUCLEOTIDE SEQUENCE [LARGE SCALE GENOMIC DNA]</scope>
    <source>
        <strain evidence="6">cv. Xinhai21</strain>
        <tissue evidence="5">Leaf</tissue>
    </source>
</reference>
<dbReference type="InterPro" id="IPR000597">
    <property type="entry name" value="Ribosomal_uL3"/>
</dbReference>
<evidence type="ECO:0000313" key="6">
    <source>
        <dbReference type="Proteomes" id="UP000239757"/>
    </source>
</evidence>
<protein>
    <submittedName>
        <fullName evidence="5">Uncharacterized protein</fullName>
    </submittedName>
</protein>
<evidence type="ECO:0000313" key="5">
    <source>
        <dbReference type="EMBL" id="PPR98288.1"/>
    </source>
</evidence>
<keyword evidence="2" id="KW-0689">Ribosomal protein</keyword>
<dbReference type="GO" id="GO:0006412">
    <property type="term" value="P:translation"/>
    <property type="evidence" value="ECO:0007669"/>
    <property type="project" value="InterPro"/>
</dbReference>
<feature type="region of interest" description="Disordered" evidence="4">
    <location>
        <begin position="1"/>
        <end position="33"/>
    </location>
</feature>
<dbReference type="EMBL" id="KZ665675">
    <property type="protein sequence ID" value="PPR98288.1"/>
    <property type="molecule type" value="Genomic_DNA"/>
</dbReference>
<feature type="region of interest" description="Disordered" evidence="4">
    <location>
        <begin position="106"/>
        <end position="128"/>
    </location>
</feature>
<proteinExistence type="inferred from homology"/>
<organism evidence="5 6">
    <name type="scientific">Gossypium barbadense</name>
    <name type="common">Sea Island cotton</name>
    <name type="synonym">Hibiscus barbadensis</name>
    <dbReference type="NCBI Taxonomy" id="3634"/>
    <lineage>
        <taxon>Eukaryota</taxon>
        <taxon>Viridiplantae</taxon>
        <taxon>Streptophyta</taxon>
        <taxon>Embryophyta</taxon>
        <taxon>Tracheophyta</taxon>
        <taxon>Spermatophyta</taxon>
        <taxon>Magnoliopsida</taxon>
        <taxon>eudicotyledons</taxon>
        <taxon>Gunneridae</taxon>
        <taxon>Pentapetalae</taxon>
        <taxon>rosids</taxon>
        <taxon>malvids</taxon>
        <taxon>Malvales</taxon>
        <taxon>Malvaceae</taxon>
        <taxon>Malvoideae</taxon>
        <taxon>Gossypium</taxon>
    </lineage>
</organism>
<gene>
    <name evidence="5" type="ORF">GOBAR_AA22382</name>
</gene>
<dbReference type="GO" id="GO:0005840">
    <property type="term" value="C:ribosome"/>
    <property type="evidence" value="ECO:0007669"/>
    <property type="project" value="UniProtKB-KW"/>
</dbReference>
<evidence type="ECO:0000256" key="3">
    <source>
        <dbReference type="ARBA" id="ARBA00023274"/>
    </source>
</evidence>
<feature type="compositionally biased region" description="Polar residues" evidence="4">
    <location>
        <begin position="116"/>
        <end position="128"/>
    </location>
</feature>
<sequence length="128" mass="14748">MSHRKFEHPRHSHWAFSRGKEPPDIEEKAFPKDDPTKPCRLTVILGYKARMTHIVREVEKPGSTIVARGEVETLRPALQRLYMTRASAYRDALKSFIEGYQEGIQQTMEKMEDSSKAQQEGNTDKNST</sequence>
<feature type="compositionally biased region" description="Basic residues" evidence="4">
    <location>
        <begin position="1"/>
        <end position="13"/>
    </location>
</feature>